<keyword evidence="9" id="KW-0234">DNA repair</keyword>
<dbReference type="Gene3D" id="3.40.50.300">
    <property type="entry name" value="P-loop containing nucleotide triphosphate hydrolases"/>
    <property type="match status" value="1"/>
</dbReference>
<dbReference type="Gene3D" id="3.90.320.10">
    <property type="match status" value="1"/>
</dbReference>
<name>A0A6H1P788_PRIMG</name>
<dbReference type="GO" id="GO:0006281">
    <property type="term" value="P:DNA repair"/>
    <property type="evidence" value="ECO:0007669"/>
    <property type="project" value="UniProtKB-KW"/>
</dbReference>
<gene>
    <name evidence="11" type="ORF">HFZ78_24405</name>
</gene>
<evidence type="ECO:0000256" key="5">
    <source>
        <dbReference type="ARBA" id="ARBA00022806"/>
    </source>
</evidence>
<dbReference type="GO" id="GO:0003677">
    <property type="term" value="F:DNA binding"/>
    <property type="evidence" value="ECO:0007669"/>
    <property type="project" value="UniProtKB-KW"/>
</dbReference>
<evidence type="ECO:0000256" key="3">
    <source>
        <dbReference type="ARBA" id="ARBA00022763"/>
    </source>
</evidence>
<proteinExistence type="predicted"/>
<keyword evidence="7" id="KW-0067">ATP-binding</keyword>
<evidence type="ECO:0000313" key="12">
    <source>
        <dbReference type="Proteomes" id="UP000501868"/>
    </source>
</evidence>
<dbReference type="InterPro" id="IPR011335">
    <property type="entry name" value="Restrct_endonuc-II-like"/>
</dbReference>
<dbReference type="Pfam" id="PF12705">
    <property type="entry name" value="PDDEXK_1"/>
    <property type="match status" value="1"/>
</dbReference>
<keyword evidence="2" id="KW-0547">Nucleotide-binding</keyword>
<dbReference type="Proteomes" id="UP000501868">
    <property type="component" value="Chromosome"/>
</dbReference>
<dbReference type="GO" id="GO:0005524">
    <property type="term" value="F:ATP binding"/>
    <property type="evidence" value="ECO:0007669"/>
    <property type="project" value="UniProtKB-KW"/>
</dbReference>
<feature type="domain" description="PD-(D/E)XK endonuclease-like" evidence="10">
    <location>
        <begin position="703"/>
        <end position="977"/>
    </location>
</feature>
<sequence length="1002" mass="114520">MQALISELNQICSKFPYKEKVVIVDSHSIGEQLNEAFVKEGHQAINLKYKTVIDLAQTLVDLNSEQPQNNLDHTVGVHFTYNLLKKLKNQNKLRYFAGMEITPAFSHAIFTTIQTLHLAGYTKDTLKKNAFINPDKAEDFYEILAEYENKLISEQFTDKAGLLNKALETAQINEKVVFILQSGLTLSHLEDQFLRKIIPETVYKLPLAPVLGVNTPERSSLSSIHGGPPTPLSYLYQQEETSGEQNLEVFTAKTEEMEVKQILEKIKVAKSPLDENVVYYTDADAYITQFYHLSQKMNLPMTFGEGLPVSFSRPGRFVSGLIGWIQSNYRVTAFIDLLNEGLIVMGKGVPFIEGGFVELDEVVMSNSKLTRVLRDLQIGWSRERYIKLLGDELDRLSDMVLEHEGDPYYENQARDMVWIWECFHEIFKKLPPLESTMNYKKCLTGIAYLLKYNCKTSSALDEMAKSTLLEAIKTIIPHADESLSSYDLIEKVKDLLLSIRVNQSRPKPGHLHVSTYKSGIYNSRPNVFFVGLDNKKFAGNVSEDPLLLDAERIQLGNRLRLLREKGQENLYTLLQVLANSNGHVTVSYCHFDMNENRVVNPAFVVLQCYRLITGNKNAEFKSLKSLPSSIIATDIFEDKDYWNEKLTNDSSHQLNEGILTHFNNVKQGIAAETARNTGNFSGYDGLIQINAELYDPRHNQDKTLSAGKLETLAKCPYSFFLREVLKVRPVEDFSFDANKWLDAATRGSLLHSIFENFYKKLQQDHAKPSYENHLELILTIAQNLMEQQKEVLPPPNERVYQRERSDILACCEIFLKEEVLHSENYEPLYFEYSFGIGEKEPAIITLPSGEVKISGIIDRVDQSKDGKYHIIDYKTGSTYGYAKNAAFKGGRQLQHMIYALAIEQHLNLGEGAVEESSYYFPTPKGLAQRFTRKQDRTLRTNGIDILEKLIDTLKHGHFEMTDDVNDCKFCDYKLVCRRHFYDKESLEMKQSNQKLKGVRAYD</sequence>
<evidence type="ECO:0000313" key="11">
    <source>
        <dbReference type="EMBL" id="QIZ09439.1"/>
    </source>
</evidence>
<reference evidence="11 12" key="1">
    <citation type="submission" date="2020-04" db="EMBL/GenBank/DDBJ databases">
        <title>Genome-Wide Identification of 5-Methylcytosine Sites in Bacterial Genomes By High-Throughput Sequencing of MspJI Restriction Fragments.</title>
        <authorList>
            <person name="Wu V."/>
        </authorList>
    </citation>
    <scope>NUCLEOTIDE SEQUENCE [LARGE SCALE GENOMIC DNA]</scope>
    <source>
        <strain evidence="11 12">S2</strain>
    </source>
</reference>
<organism evidence="11 12">
    <name type="scientific">Priestia megaterium</name>
    <name type="common">Bacillus megaterium</name>
    <dbReference type="NCBI Taxonomy" id="1404"/>
    <lineage>
        <taxon>Bacteria</taxon>
        <taxon>Bacillati</taxon>
        <taxon>Bacillota</taxon>
        <taxon>Bacilli</taxon>
        <taxon>Bacillales</taxon>
        <taxon>Bacillaceae</taxon>
        <taxon>Priestia</taxon>
    </lineage>
</organism>
<dbReference type="InterPro" id="IPR038726">
    <property type="entry name" value="PDDEXK_AddAB-type"/>
</dbReference>
<dbReference type="GO" id="GO:0004386">
    <property type="term" value="F:helicase activity"/>
    <property type="evidence" value="ECO:0007669"/>
    <property type="project" value="UniProtKB-KW"/>
</dbReference>
<dbReference type="EMBL" id="CP051128">
    <property type="protein sequence ID" value="QIZ09439.1"/>
    <property type="molecule type" value="Genomic_DNA"/>
</dbReference>
<accession>A0A6H1P788</accession>
<evidence type="ECO:0000256" key="2">
    <source>
        <dbReference type="ARBA" id="ARBA00022741"/>
    </source>
</evidence>
<evidence type="ECO:0000256" key="6">
    <source>
        <dbReference type="ARBA" id="ARBA00022839"/>
    </source>
</evidence>
<reference evidence="11 12" key="2">
    <citation type="submission" date="2020-04" db="EMBL/GenBank/DDBJ databases">
        <authorList>
            <person name="Fomenkov A."/>
            <person name="Anton B.P."/>
            <person name="Roberts R.J."/>
        </authorList>
    </citation>
    <scope>NUCLEOTIDE SEQUENCE [LARGE SCALE GENOMIC DNA]</scope>
    <source>
        <strain evidence="11 12">S2</strain>
    </source>
</reference>
<dbReference type="InterPro" id="IPR011604">
    <property type="entry name" value="PDDEXK-like_dom_sf"/>
</dbReference>
<evidence type="ECO:0000256" key="8">
    <source>
        <dbReference type="ARBA" id="ARBA00023125"/>
    </source>
</evidence>
<evidence type="ECO:0000256" key="7">
    <source>
        <dbReference type="ARBA" id="ARBA00022840"/>
    </source>
</evidence>
<protein>
    <submittedName>
        <fullName evidence="11">PD-(D/E)XK nuclease family protein</fullName>
    </submittedName>
</protein>
<dbReference type="AlphaFoldDB" id="A0A6H1P788"/>
<dbReference type="GO" id="GO:0006310">
    <property type="term" value="P:DNA recombination"/>
    <property type="evidence" value="ECO:0007669"/>
    <property type="project" value="TreeGrafter"/>
</dbReference>
<dbReference type="PANTHER" id="PTHR30591:SF1">
    <property type="entry name" value="RECBCD ENZYME SUBUNIT RECC"/>
    <property type="match status" value="1"/>
</dbReference>
<keyword evidence="1" id="KW-0540">Nuclease</keyword>
<keyword evidence="4" id="KW-0378">Hydrolase</keyword>
<evidence type="ECO:0000256" key="9">
    <source>
        <dbReference type="ARBA" id="ARBA00023204"/>
    </source>
</evidence>
<dbReference type="SUPFAM" id="SSF52980">
    <property type="entry name" value="Restriction endonuclease-like"/>
    <property type="match status" value="1"/>
</dbReference>
<keyword evidence="5" id="KW-0347">Helicase</keyword>
<dbReference type="PANTHER" id="PTHR30591">
    <property type="entry name" value="RECBCD ENZYME SUBUNIT RECC"/>
    <property type="match status" value="1"/>
</dbReference>
<keyword evidence="3" id="KW-0227">DNA damage</keyword>
<evidence type="ECO:0000259" key="10">
    <source>
        <dbReference type="Pfam" id="PF12705"/>
    </source>
</evidence>
<dbReference type="GO" id="GO:0004527">
    <property type="term" value="F:exonuclease activity"/>
    <property type="evidence" value="ECO:0007669"/>
    <property type="project" value="UniProtKB-KW"/>
</dbReference>
<evidence type="ECO:0000256" key="1">
    <source>
        <dbReference type="ARBA" id="ARBA00022722"/>
    </source>
</evidence>
<dbReference type="InterPro" id="IPR027417">
    <property type="entry name" value="P-loop_NTPase"/>
</dbReference>
<evidence type="ECO:0000256" key="4">
    <source>
        <dbReference type="ARBA" id="ARBA00022801"/>
    </source>
</evidence>
<keyword evidence="8" id="KW-0238">DNA-binding</keyword>
<dbReference type="SUPFAM" id="SSF52540">
    <property type="entry name" value="P-loop containing nucleoside triphosphate hydrolases"/>
    <property type="match status" value="1"/>
</dbReference>
<keyword evidence="6" id="KW-0269">Exonuclease</keyword>